<evidence type="ECO:0000256" key="5">
    <source>
        <dbReference type="ARBA" id="ARBA00022692"/>
    </source>
</evidence>
<feature type="transmembrane region" description="Helical" evidence="8">
    <location>
        <begin position="237"/>
        <end position="266"/>
    </location>
</feature>
<keyword evidence="3" id="KW-0813">Transport</keyword>
<reference evidence="9" key="1">
    <citation type="submission" date="2020-10" db="EMBL/GenBank/DDBJ databases">
        <authorList>
            <person name="Gilroy R."/>
        </authorList>
    </citation>
    <scope>NUCLEOTIDE SEQUENCE</scope>
    <source>
        <strain evidence="9">ChiSjej1B19-7085</strain>
    </source>
</reference>
<feature type="transmembrane region" description="Helical" evidence="8">
    <location>
        <begin position="65"/>
        <end position="86"/>
    </location>
</feature>
<dbReference type="Pfam" id="PF01032">
    <property type="entry name" value="FecCD"/>
    <property type="match status" value="1"/>
</dbReference>
<dbReference type="PANTHER" id="PTHR30472:SF70">
    <property type="entry name" value="MOLYBDATE IMPORT SYSTEM PERMEASE PROTEIN MOLB"/>
    <property type="match status" value="1"/>
</dbReference>
<evidence type="ECO:0000256" key="8">
    <source>
        <dbReference type="SAM" id="Phobius"/>
    </source>
</evidence>
<name>A0A9D1DS65_9FIRM</name>
<evidence type="ECO:0000256" key="6">
    <source>
        <dbReference type="ARBA" id="ARBA00022989"/>
    </source>
</evidence>
<keyword evidence="4" id="KW-1003">Cell membrane</keyword>
<sequence>MGKARAKGTIWTVGTILAIVLLSVLALMLGRYQLTFQEIWSAFTRTGEISDMADNVIFNIRLPRVLISLLAGAGLATAGAAFQAVFSNPLAAPDTLGVATGASFGAVLAILFGLPSLLIQSSALVFGLLAVGLVYFVGRTKGGTSPVMLILSGIVISSLFSALVSLVKYSADPQDVLPAITFWLMGSLSSVTRETLYTGAPFLIVGIAVIFLFRWKLNALTLPQEEAQALGIPVSRIRAIVIVGAAMITASAVSMCGLIGWVGLLIPHIARMLFGNNNKYVVPASIGFGAVFLLVIDTAARCVSASEIPVSILTAIIGAPFFILLLRRTGGFRT</sequence>
<keyword evidence="6 8" id="KW-1133">Transmembrane helix</keyword>
<evidence type="ECO:0000256" key="2">
    <source>
        <dbReference type="ARBA" id="ARBA00007935"/>
    </source>
</evidence>
<dbReference type="GO" id="GO:0005886">
    <property type="term" value="C:plasma membrane"/>
    <property type="evidence" value="ECO:0007669"/>
    <property type="project" value="UniProtKB-SubCell"/>
</dbReference>
<dbReference type="PANTHER" id="PTHR30472">
    <property type="entry name" value="FERRIC ENTEROBACTIN TRANSPORT SYSTEM PERMEASE PROTEIN"/>
    <property type="match status" value="1"/>
</dbReference>
<dbReference type="EMBL" id="DVHF01000118">
    <property type="protein sequence ID" value="HIR57931.1"/>
    <property type="molecule type" value="Genomic_DNA"/>
</dbReference>
<dbReference type="InterPro" id="IPR037294">
    <property type="entry name" value="ABC_BtuC-like"/>
</dbReference>
<dbReference type="GO" id="GO:0022857">
    <property type="term" value="F:transmembrane transporter activity"/>
    <property type="evidence" value="ECO:0007669"/>
    <property type="project" value="InterPro"/>
</dbReference>
<feature type="transmembrane region" description="Helical" evidence="8">
    <location>
        <begin position="278"/>
        <end position="296"/>
    </location>
</feature>
<feature type="transmembrane region" description="Helical" evidence="8">
    <location>
        <begin position="106"/>
        <end position="137"/>
    </location>
</feature>
<evidence type="ECO:0000256" key="7">
    <source>
        <dbReference type="ARBA" id="ARBA00023136"/>
    </source>
</evidence>
<evidence type="ECO:0000256" key="3">
    <source>
        <dbReference type="ARBA" id="ARBA00022448"/>
    </source>
</evidence>
<proteinExistence type="inferred from homology"/>
<dbReference type="InterPro" id="IPR000522">
    <property type="entry name" value="ABC_transptr_permease_BtuC"/>
</dbReference>
<comment type="subcellular location">
    <subcellularLocation>
        <location evidence="1">Cell membrane</location>
        <topology evidence="1">Multi-pass membrane protein</topology>
    </subcellularLocation>
</comment>
<evidence type="ECO:0000256" key="1">
    <source>
        <dbReference type="ARBA" id="ARBA00004651"/>
    </source>
</evidence>
<gene>
    <name evidence="9" type="ORF">IAA54_09705</name>
</gene>
<keyword evidence="5 8" id="KW-0812">Transmembrane</keyword>
<dbReference type="FunFam" id="1.10.3470.10:FF:000001">
    <property type="entry name" value="Vitamin B12 ABC transporter permease BtuC"/>
    <property type="match status" value="1"/>
</dbReference>
<evidence type="ECO:0000256" key="4">
    <source>
        <dbReference type="ARBA" id="ARBA00022475"/>
    </source>
</evidence>
<comment type="caution">
    <text evidence="9">The sequence shown here is derived from an EMBL/GenBank/DDBJ whole genome shotgun (WGS) entry which is preliminary data.</text>
</comment>
<feature type="transmembrane region" description="Helical" evidence="8">
    <location>
        <begin position="308"/>
        <end position="326"/>
    </location>
</feature>
<keyword evidence="7 8" id="KW-0472">Membrane</keyword>
<dbReference type="CDD" id="cd06550">
    <property type="entry name" value="TM_ABC_iron-siderophores_like"/>
    <property type="match status" value="1"/>
</dbReference>
<comment type="similarity">
    <text evidence="2">Belongs to the binding-protein-dependent transport system permease family. FecCD subfamily.</text>
</comment>
<organism evidence="9 10">
    <name type="scientific">Candidatus Gallacutalibacter pullicola</name>
    <dbReference type="NCBI Taxonomy" id="2840830"/>
    <lineage>
        <taxon>Bacteria</taxon>
        <taxon>Bacillati</taxon>
        <taxon>Bacillota</taxon>
        <taxon>Clostridia</taxon>
        <taxon>Eubacteriales</taxon>
        <taxon>Candidatus Gallacutalibacter</taxon>
    </lineage>
</organism>
<feature type="transmembrane region" description="Helical" evidence="8">
    <location>
        <begin position="12"/>
        <end position="30"/>
    </location>
</feature>
<dbReference type="Proteomes" id="UP000886785">
    <property type="component" value="Unassembled WGS sequence"/>
</dbReference>
<protein>
    <submittedName>
        <fullName evidence="9">Iron ABC transporter permease</fullName>
    </submittedName>
</protein>
<dbReference type="GO" id="GO:0033214">
    <property type="term" value="P:siderophore-iron import into cell"/>
    <property type="evidence" value="ECO:0007669"/>
    <property type="project" value="TreeGrafter"/>
</dbReference>
<accession>A0A9D1DS65</accession>
<dbReference type="AlphaFoldDB" id="A0A9D1DS65"/>
<dbReference type="SUPFAM" id="SSF81345">
    <property type="entry name" value="ABC transporter involved in vitamin B12 uptake, BtuC"/>
    <property type="match status" value="1"/>
</dbReference>
<dbReference type="Gene3D" id="1.10.3470.10">
    <property type="entry name" value="ABC transporter involved in vitamin B12 uptake, BtuC"/>
    <property type="match status" value="1"/>
</dbReference>
<evidence type="ECO:0000313" key="10">
    <source>
        <dbReference type="Proteomes" id="UP000886785"/>
    </source>
</evidence>
<reference evidence="9" key="2">
    <citation type="journal article" date="2021" name="PeerJ">
        <title>Extensive microbial diversity within the chicken gut microbiome revealed by metagenomics and culture.</title>
        <authorList>
            <person name="Gilroy R."/>
            <person name="Ravi A."/>
            <person name="Getino M."/>
            <person name="Pursley I."/>
            <person name="Horton D.L."/>
            <person name="Alikhan N.F."/>
            <person name="Baker D."/>
            <person name="Gharbi K."/>
            <person name="Hall N."/>
            <person name="Watson M."/>
            <person name="Adriaenssens E.M."/>
            <person name="Foster-Nyarko E."/>
            <person name="Jarju S."/>
            <person name="Secka A."/>
            <person name="Antonio M."/>
            <person name="Oren A."/>
            <person name="Chaudhuri R.R."/>
            <person name="La Ragione R."/>
            <person name="Hildebrand F."/>
            <person name="Pallen M.J."/>
        </authorList>
    </citation>
    <scope>NUCLEOTIDE SEQUENCE</scope>
    <source>
        <strain evidence="9">ChiSjej1B19-7085</strain>
    </source>
</reference>
<evidence type="ECO:0000313" key="9">
    <source>
        <dbReference type="EMBL" id="HIR57931.1"/>
    </source>
</evidence>
<feature type="transmembrane region" description="Helical" evidence="8">
    <location>
        <begin position="199"/>
        <end position="217"/>
    </location>
</feature>
<feature type="transmembrane region" description="Helical" evidence="8">
    <location>
        <begin position="149"/>
        <end position="170"/>
    </location>
</feature>